<evidence type="ECO:0000259" key="5">
    <source>
        <dbReference type="Pfam" id="PF04101"/>
    </source>
</evidence>
<dbReference type="Pfam" id="PF04101">
    <property type="entry name" value="Glyco_tran_28_C"/>
    <property type="match status" value="1"/>
</dbReference>
<dbReference type="PANTHER" id="PTHR43025">
    <property type="entry name" value="MONOGALACTOSYLDIACYLGLYCEROL SYNTHASE"/>
    <property type="match status" value="1"/>
</dbReference>
<evidence type="ECO:0000256" key="1">
    <source>
        <dbReference type="ARBA" id="ARBA00004370"/>
    </source>
</evidence>
<gene>
    <name evidence="7" type="ORF">HH215_28635</name>
</gene>
<organism evidence="7 8">
    <name type="scientific">Cohnella herbarum</name>
    <dbReference type="NCBI Taxonomy" id="2728023"/>
    <lineage>
        <taxon>Bacteria</taxon>
        <taxon>Bacillati</taxon>
        <taxon>Bacillota</taxon>
        <taxon>Bacilli</taxon>
        <taxon>Bacillales</taxon>
        <taxon>Paenibacillaceae</taxon>
        <taxon>Cohnella</taxon>
    </lineage>
</organism>
<dbReference type="AlphaFoldDB" id="A0A7Z2VNU1"/>
<dbReference type="EMBL" id="CP051680">
    <property type="protein sequence ID" value="QJD86748.1"/>
    <property type="molecule type" value="Genomic_DNA"/>
</dbReference>
<dbReference type="GO" id="GO:0009247">
    <property type="term" value="P:glycolipid biosynthetic process"/>
    <property type="evidence" value="ECO:0007669"/>
    <property type="project" value="InterPro"/>
</dbReference>
<dbReference type="InterPro" id="IPR009695">
    <property type="entry name" value="Diacylglyc_glucosyltr_N"/>
</dbReference>
<evidence type="ECO:0000259" key="6">
    <source>
        <dbReference type="Pfam" id="PF06925"/>
    </source>
</evidence>
<dbReference type="Pfam" id="PF06925">
    <property type="entry name" value="MGDG_synth"/>
    <property type="match status" value="1"/>
</dbReference>
<keyword evidence="8" id="KW-1185">Reference proteome</keyword>
<accession>A0A7Z2VNU1</accession>
<evidence type="ECO:0000313" key="7">
    <source>
        <dbReference type="EMBL" id="QJD86748.1"/>
    </source>
</evidence>
<dbReference type="SUPFAM" id="SSF53756">
    <property type="entry name" value="UDP-Glycosyltransferase/glycogen phosphorylase"/>
    <property type="match status" value="1"/>
</dbReference>
<keyword evidence="4 7" id="KW-0808">Transferase</keyword>
<comment type="similarity">
    <text evidence="2">Belongs to the glycosyltransferase 28 family.</text>
</comment>
<dbReference type="RefSeq" id="WP_169282994.1">
    <property type="nucleotide sequence ID" value="NZ_CP051680.1"/>
</dbReference>
<dbReference type="InterPro" id="IPR007235">
    <property type="entry name" value="Glyco_trans_28_C"/>
</dbReference>
<dbReference type="GO" id="GO:0016758">
    <property type="term" value="F:hexosyltransferase activity"/>
    <property type="evidence" value="ECO:0007669"/>
    <property type="project" value="InterPro"/>
</dbReference>
<evidence type="ECO:0000256" key="4">
    <source>
        <dbReference type="ARBA" id="ARBA00022679"/>
    </source>
</evidence>
<feature type="domain" description="Diacylglycerol glucosyltransferase N-terminal" evidence="6">
    <location>
        <begin position="17"/>
        <end position="179"/>
    </location>
</feature>
<keyword evidence="3" id="KW-0328">Glycosyltransferase</keyword>
<evidence type="ECO:0000256" key="2">
    <source>
        <dbReference type="ARBA" id="ARBA00006962"/>
    </source>
</evidence>
<dbReference type="GO" id="GO:0016020">
    <property type="term" value="C:membrane"/>
    <property type="evidence" value="ECO:0007669"/>
    <property type="project" value="UniProtKB-SubCell"/>
</dbReference>
<comment type="subcellular location">
    <subcellularLocation>
        <location evidence="1">Membrane</location>
    </subcellularLocation>
</comment>
<proteinExistence type="inferred from homology"/>
<dbReference type="PANTHER" id="PTHR43025:SF3">
    <property type="entry name" value="MONOGALACTOSYLDIACYLGLYCEROL SYNTHASE 1, CHLOROPLASTIC"/>
    <property type="match status" value="1"/>
</dbReference>
<dbReference type="Gene3D" id="3.40.50.2000">
    <property type="entry name" value="Glycogen Phosphorylase B"/>
    <property type="match status" value="1"/>
</dbReference>
<dbReference type="Proteomes" id="UP000502248">
    <property type="component" value="Chromosome"/>
</dbReference>
<evidence type="ECO:0000313" key="8">
    <source>
        <dbReference type="Proteomes" id="UP000502248"/>
    </source>
</evidence>
<protein>
    <submittedName>
        <fullName evidence="7">Glycosyltransferase</fullName>
    </submittedName>
</protein>
<reference evidence="7 8" key="1">
    <citation type="submission" date="2020-04" db="EMBL/GenBank/DDBJ databases">
        <title>Genome sequencing of novel species.</title>
        <authorList>
            <person name="Heo J."/>
            <person name="Kim S.-J."/>
            <person name="Kim J.-S."/>
            <person name="Hong S.-B."/>
            <person name="Kwon S.-W."/>
        </authorList>
    </citation>
    <scope>NUCLEOTIDE SEQUENCE [LARGE SCALE GENOMIC DNA]</scope>
    <source>
        <strain evidence="7 8">MFER-1</strain>
    </source>
</reference>
<dbReference type="InterPro" id="IPR050519">
    <property type="entry name" value="Glycosyltransf_28_UgtP"/>
</dbReference>
<feature type="domain" description="Glycosyl transferase family 28 C-terminal" evidence="5">
    <location>
        <begin position="220"/>
        <end position="356"/>
    </location>
</feature>
<evidence type="ECO:0000256" key="3">
    <source>
        <dbReference type="ARBA" id="ARBA00022676"/>
    </source>
</evidence>
<sequence>MKRRKIFILYARFGEGHWQAASALQVSFAQQGNTEVKLIDLLAESHPVLNEVSRYVYNKSYQVLPQVYGWVYEATKGMKSDSLFASWLHSFGTVTLQKLVEQEQPDAIIHTFPILVLPYVSQRMGRKIPMFNVVTDFDLHFRWVHPDVDKYYVATEDIRKQLCDLGVDSHRVAATGIPIRPDFLAGSGTAAHYGLSPHKPIVLMIAAANASGSETAELCRKLALRRETQVAVVCGRRQKLKDSLTDLFKANRDITVLGYVDRIDELMGISACIITKPGGLTLSEAISAELPIVLYRPVPGQERNNARYLQNKGAAVICHSVEQLLSAVTELFSEPGRQLEMKLALRSLSKKGAADRIALDIVRQLHIMEEASSTSIMVRI</sequence>
<dbReference type="KEGG" id="cheb:HH215_28635"/>
<name>A0A7Z2VNU1_9BACL</name>